<dbReference type="Proteomes" id="UP000182306">
    <property type="component" value="Plasmid C"/>
</dbReference>
<reference evidence="1 2" key="1">
    <citation type="submission" date="2015-10" db="EMBL/GenBank/DDBJ databases">
        <title>Genomic differences between typical nodule nitrogen-fixing rhizobial strains and those coming from bean seeds.</title>
        <authorList>
            <person name="Peralta H."/>
            <person name="Aguilar-Vera A."/>
            <person name="Diaz R."/>
            <person name="Mora Y."/>
            <person name="Martinez-Batallar G."/>
            <person name="Salazar E."/>
            <person name="Vargas-Lagunas C."/>
            <person name="Encarnacion S."/>
            <person name="Girard L."/>
            <person name="Mora J."/>
        </authorList>
    </citation>
    <scope>NUCLEOTIDE SEQUENCE [LARGE SCALE GENOMIC DNA]</scope>
    <source>
        <strain evidence="1 2">CFNEI 73</strain>
        <plasmid evidence="1 2">C</plasmid>
    </source>
</reference>
<geneLocation type="plasmid" evidence="1 2">
    <name>C</name>
</geneLocation>
<dbReference type="AlphaFoldDB" id="A0A1L3LY69"/>
<gene>
    <name evidence="1" type="ORF">SAMCFNEI73_pC1359</name>
</gene>
<protein>
    <submittedName>
        <fullName evidence="1">Uncharacterized protein</fullName>
    </submittedName>
</protein>
<name>A0A1L3LY69_9HYPH</name>
<keyword evidence="2" id="KW-1185">Reference proteome</keyword>
<evidence type="ECO:0000313" key="1">
    <source>
        <dbReference type="EMBL" id="APG95065.1"/>
    </source>
</evidence>
<dbReference type="EMBL" id="CP013110">
    <property type="protein sequence ID" value="APG95065.1"/>
    <property type="molecule type" value="Genomic_DNA"/>
</dbReference>
<keyword evidence="1" id="KW-0614">Plasmid</keyword>
<sequence length="44" mass="4649">MIAAGLHRMRAQLPRYAARTQAASGKGTFIAAHARRPKVCSGLG</sequence>
<evidence type="ECO:0000313" key="2">
    <source>
        <dbReference type="Proteomes" id="UP000182306"/>
    </source>
</evidence>
<dbReference type="KEGG" id="same:SAMCFNEI73_pC1359"/>
<proteinExistence type="predicted"/>
<accession>A0A1L3LY69</accession>
<organism evidence="1 2">
    <name type="scientific">Sinorhizobium americanum</name>
    <dbReference type="NCBI Taxonomy" id="194963"/>
    <lineage>
        <taxon>Bacteria</taxon>
        <taxon>Pseudomonadati</taxon>
        <taxon>Pseudomonadota</taxon>
        <taxon>Alphaproteobacteria</taxon>
        <taxon>Hyphomicrobiales</taxon>
        <taxon>Rhizobiaceae</taxon>
        <taxon>Sinorhizobium/Ensifer group</taxon>
        <taxon>Sinorhizobium</taxon>
    </lineage>
</organism>